<reference evidence="6" key="1">
    <citation type="submission" date="2017-04" db="EMBL/GenBank/DDBJ databases">
        <authorList>
            <person name="Varghese N."/>
            <person name="Submissions S."/>
        </authorList>
    </citation>
    <scope>NUCLEOTIDE SEQUENCE [LARGE SCALE GENOMIC DNA]</scope>
    <source>
        <strain evidence="6">DSM 16537</strain>
    </source>
</reference>
<dbReference type="AlphaFoldDB" id="A0A1W2H8Q8"/>
<dbReference type="SUPFAM" id="SSF48452">
    <property type="entry name" value="TPR-like"/>
    <property type="match status" value="1"/>
</dbReference>
<evidence type="ECO:0000256" key="1">
    <source>
        <dbReference type="ARBA" id="ARBA00022737"/>
    </source>
</evidence>
<dbReference type="PROSITE" id="PS50005">
    <property type="entry name" value="TPR"/>
    <property type="match status" value="1"/>
</dbReference>
<dbReference type="Proteomes" id="UP000192333">
    <property type="component" value="Chromosome I"/>
</dbReference>
<feature type="repeat" description="TPR" evidence="3">
    <location>
        <begin position="191"/>
        <end position="224"/>
    </location>
</feature>
<name>A0A1W2H8Q8_9BACT</name>
<evidence type="ECO:0000256" key="2">
    <source>
        <dbReference type="ARBA" id="ARBA00022803"/>
    </source>
</evidence>
<proteinExistence type="predicted"/>
<evidence type="ECO:0000256" key="4">
    <source>
        <dbReference type="SAM" id="SignalP"/>
    </source>
</evidence>
<dbReference type="InterPro" id="IPR011990">
    <property type="entry name" value="TPR-like_helical_dom_sf"/>
</dbReference>
<dbReference type="Pfam" id="PF07719">
    <property type="entry name" value="TPR_2"/>
    <property type="match status" value="1"/>
</dbReference>
<evidence type="ECO:0000313" key="5">
    <source>
        <dbReference type="EMBL" id="SMD45267.1"/>
    </source>
</evidence>
<keyword evidence="6" id="KW-1185">Reference proteome</keyword>
<dbReference type="InterPro" id="IPR019734">
    <property type="entry name" value="TPR_rpt"/>
</dbReference>
<keyword evidence="4" id="KW-0732">Signal</keyword>
<protein>
    <submittedName>
        <fullName evidence="5">Tetratricopeptide repeat-containing protein</fullName>
    </submittedName>
</protein>
<dbReference type="EMBL" id="LT838813">
    <property type="protein sequence ID" value="SMD45267.1"/>
    <property type="molecule type" value="Genomic_DNA"/>
</dbReference>
<accession>A0A1W2H8Q8</accession>
<evidence type="ECO:0000256" key="3">
    <source>
        <dbReference type="PROSITE-ProRule" id="PRU00339"/>
    </source>
</evidence>
<keyword evidence="1" id="KW-0677">Repeat</keyword>
<sequence length="238" mass="26881">MKMNKLLLTIAVVAMSSITVFAQETPPQDSESIRKRNEADIKIYQLALRYNDLPVARMKLFELVERNPSNITYKETLASLYFESSQSTSAAIAAMDILEVSDNSVTALEIAAYSLEQLGALDRSLPNFERHYLLTGNLFSLYKTAYLQYSLNRQEEALNSISMLVKNNKSGEEKVGFPKNDNTQQEVSLKAAALNLKGMVYMYMKNKEEAKLAISQALELQPDFELALENLKEVNKMQ</sequence>
<dbReference type="STRING" id="758820.SAMN00777080_3915"/>
<organism evidence="5 6">
    <name type="scientific">Aquiflexum balticum DSM 16537</name>
    <dbReference type="NCBI Taxonomy" id="758820"/>
    <lineage>
        <taxon>Bacteria</taxon>
        <taxon>Pseudomonadati</taxon>
        <taxon>Bacteroidota</taxon>
        <taxon>Cytophagia</taxon>
        <taxon>Cytophagales</taxon>
        <taxon>Cyclobacteriaceae</taxon>
        <taxon>Aquiflexum</taxon>
    </lineage>
</organism>
<dbReference type="SMART" id="SM00028">
    <property type="entry name" value="TPR"/>
    <property type="match status" value="1"/>
</dbReference>
<feature type="signal peptide" evidence="4">
    <location>
        <begin position="1"/>
        <end position="22"/>
    </location>
</feature>
<gene>
    <name evidence="5" type="ORF">SAMN00777080_3915</name>
</gene>
<dbReference type="InterPro" id="IPR013105">
    <property type="entry name" value="TPR_2"/>
</dbReference>
<dbReference type="Gene3D" id="1.25.40.10">
    <property type="entry name" value="Tetratricopeptide repeat domain"/>
    <property type="match status" value="2"/>
</dbReference>
<keyword evidence="2 3" id="KW-0802">TPR repeat</keyword>
<evidence type="ECO:0000313" key="6">
    <source>
        <dbReference type="Proteomes" id="UP000192333"/>
    </source>
</evidence>
<feature type="chain" id="PRO_5013320660" evidence="4">
    <location>
        <begin position="23"/>
        <end position="238"/>
    </location>
</feature>